<proteinExistence type="predicted"/>
<feature type="chain" id="PRO_5044858556" evidence="1">
    <location>
        <begin position="27"/>
        <end position="143"/>
    </location>
</feature>
<evidence type="ECO:0000313" key="3">
    <source>
        <dbReference type="Proteomes" id="UP001604277"/>
    </source>
</evidence>
<protein>
    <submittedName>
        <fullName evidence="2">Uncharacterized protein</fullName>
    </submittedName>
</protein>
<sequence length="143" mass="15896">MSKTKMLAAIMGFALLCYLSNPSAHALNADEPNALLTSLPSTEGALDVLFEEQQLGGLPHRRLLECCGCQGRSCDYLGLPFVNERWRDGGVEWFKRFVFPVTVTEPKASTEAMGAMKPLSVAGPTEVDNQRNKEFKHFSRHCY</sequence>
<reference evidence="3" key="1">
    <citation type="submission" date="2024-07" db="EMBL/GenBank/DDBJ databases">
        <title>Two chromosome-level genome assemblies of Korean endemic species Abeliophyllum distichum and Forsythia ovata (Oleaceae).</title>
        <authorList>
            <person name="Jang H."/>
        </authorList>
    </citation>
    <scope>NUCLEOTIDE SEQUENCE [LARGE SCALE GENOMIC DNA]</scope>
</reference>
<comment type="caution">
    <text evidence="2">The sequence shown here is derived from an EMBL/GenBank/DDBJ whole genome shotgun (WGS) entry which is preliminary data.</text>
</comment>
<evidence type="ECO:0000313" key="2">
    <source>
        <dbReference type="EMBL" id="KAL2502083.1"/>
    </source>
</evidence>
<keyword evidence="3" id="KW-1185">Reference proteome</keyword>
<organism evidence="2 3">
    <name type="scientific">Forsythia ovata</name>
    <dbReference type="NCBI Taxonomy" id="205694"/>
    <lineage>
        <taxon>Eukaryota</taxon>
        <taxon>Viridiplantae</taxon>
        <taxon>Streptophyta</taxon>
        <taxon>Embryophyta</taxon>
        <taxon>Tracheophyta</taxon>
        <taxon>Spermatophyta</taxon>
        <taxon>Magnoliopsida</taxon>
        <taxon>eudicotyledons</taxon>
        <taxon>Gunneridae</taxon>
        <taxon>Pentapetalae</taxon>
        <taxon>asterids</taxon>
        <taxon>lamiids</taxon>
        <taxon>Lamiales</taxon>
        <taxon>Oleaceae</taxon>
        <taxon>Forsythieae</taxon>
        <taxon>Forsythia</taxon>
    </lineage>
</organism>
<evidence type="ECO:0000256" key="1">
    <source>
        <dbReference type="SAM" id="SignalP"/>
    </source>
</evidence>
<gene>
    <name evidence="2" type="ORF">Fot_35931</name>
</gene>
<dbReference type="AlphaFoldDB" id="A0ABD1SMZ8"/>
<name>A0ABD1SMZ8_9LAMI</name>
<feature type="signal peptide" evidence="1">
    <location>
        <begin position="1"/>
        <end position="26"/>
    </location>
</feature>
<dbReference type="EMBL" id="JBFOLJ010000010">
    <property type="protein sequence ID" value="KAL2502083.1"/>
    <property type="molecule type" value="Genomic_DNA"/>
</dbReference>
<dbReference type="Proteomes" id="UP001604277">
    <property type="component" value="Unassembled WGS sequence"/>
</dbReference>
<keyword evidence="1" id="KW-0732">Signal</keyword>
<accession>A0ABD1SMZ8</accession>